<dbReference type="SMART" id="SM00245">
    <property type="entry name" value="TSPc"/>
    <property type="match status" value="1"/>
</dbReference>
<dbReference type="InterPro" id="IPR036034">
    <property type="entry name" value="PDZ_sf"/>
</dbReference>
<dbReference type="Gene3D" id="2.30.42.10">
    <property type="match status" value="1"/>
</dbReference>
<dbReference type="InterPro" id="IPR004447">
    <property type="entry name" value="Peptidase_S41A"/>
</dbReference>
<gene>
    <name evidence="6" type="ORF">METZ01_LOCUS42359</name>
</gene>
<evidence type="ECO:0000256" key="2">
    <source>
        <dbReference type="ARBA" id="ARBA00022670"/>
    </source>
</evidence>
<dbReference type="PANTHER" id="PTHR32060:SF22">
    <property type="entry name" value="CARBOXYL-TERMINAL-PROCESSING PEPTIDASE 3, CHLOROPLASTIC"/>
    <property type="match status" value="1"/>
</dbReference>
<dbReference type="FunFam" id="3.90.226.10:FF:000090">
    <property type="entry name" value="Tail-specific protease"/>
    <property type="match status" value="1"/>
</dbReference>
<dbReference type="PROSITE" id="PS50106">
    <property type="entry name" value="PDZ"/>
    <property type="match status" value="1"/>
</dbReference>
<protein>
    <recommendedName>
        <fullName evidence="5">PDZ domain-containing protein</fullName>
    </recommendedName>
</protein>
<dbReference type="Pfam" id="PF17804">
    <property type="entry name" value="TSP_NTD"/>
    <property type="match status" value="1"/>
</dbReference>
<evidence type="ECO:0000256" key="4">
    <source>
        <dbReference type="ARBA" id="ARBA00022825"/>
    </source>
</evidence>
<dbReference type="InterPro" id="IPR001478">
    <property type="entry name" value="PDZ"/>
</dbReference>
<dbReference type="GO" id="GO:0030288">
    <property type="term" value="C:outer membrane-bounded periplasmic space"/>
    <property type="evidence" value="ECO:0007669"/>
    <property type="project" value="TreeGrafter"/>
</dbReference>
<comment type="similarity">
    <text evidence="1">Belongs to the peptidase S41A family.</text>
</comment>
<dbReference type="SMART" id="SM00228">
    <property type="entry name" value="PDZ"/>
    <property type="match status" value="1"/>
</dbReference>
<dbReference type="GO" id="GO:0006508">
    <property type="term" value="P:proteolysis"/>
    <property type="evidence" value="ECO:0007669"/>
    <property type="project" value="UniProtKB-KW"/>
</dbReference>
<dbReference type="Pfam" id="PF03572">
    <property type="entry name" value="Peptidase_S41"/>
    <property type="match status" value="1"/>
</dbReference>
<dbReference type="Pfam" id="PF11818">
    <property type="entry name" value="DUF3340"/>
    <property type="match status" value="1"/>
</dbReference>
<dbReference type="Pfam" id="PF00595">
    <property type="entry name" value="PDZ"/>
    <property type="match status" value="1"/>
</dbReference>
<accession>A0A381RCJ8</accession>
<dbReference type="InterPro" id="IPR029045">
    <property type="entry name" value="ClpP/crotonase-like_dom_sf"/>
</dbReference>
<dbReference type="PANTHER" id="PTHR32060">
    <property type="entry name" value="TAIL-SPECIFIC PROTEASE"/>
    <property type="match status" value="1"/>
</dbReference>
<dbReference type="GO" id="GO:0008236">
    <property type="term" value="F:serine-type peptidase activity"/>
    <property type="evidence" value="ECO:0007669"/>
    <property type="project" value="UniProtKB-KW"/>
</dbReference>
<dbReference type="InterPro" id="IPR020992">
    <property type="entry name" value="Tail_Prtase_C"/>
</dbReference>
<dbReference type="CDD" id="cd06782">
    <property type="entry name" value="cpPDZ_CPP-like"/>
    <property type="match status" value="1"/>
</dbReference>
<feature type="domain" description="PDZ" evidence="5">
    <location>
        <begin position="246"/>
        <end position="317"/>
    </location>
</feature>
<reference evidence="6" key="1">
    <citation type="submission" date="2018-05" db="EMBL/GenBank/DDBJ databases">
        <authorList>
            <person name="Lanie J.A."/>
            <person name="Ng W.-L."/>
            <person name="Kazmierczak K.M."/>
            <person name="Andrzejewski T.M."/>
            <person name="Davidsen T.M."/>
            <person name="Wayne K.J."/>
            <person name="Tettelin H."/>
            <person name="Glass J.I."/>
            <person name="Rusch D."/>
            <person name="Podicherti R."/>
            <person name="Tsui H.-C.T."/>
            <person name="Winkler M.E."/>
        </authorList>
    </citation>
    <scope>NUCLEOTIDE SEQUENCE</scope>
</reference>
<dbReference type="InterPro" id="IPR005151">
    <property type="entry name" value="Tail-specific_protease"/>
</dbReference>
<dbReference type="SUPFAM" id="SSF52096">
    <property type="entry name" value="ClpP/crotonase"/>
    <property type="match status" value="1"/>
</dbReference>
<sequence>MGNRKKLAAGPFAVLTLIVSVVVCAQEGQVAFNESHARDLEPLAIHPRTSLTIVDQIRHNHFIKKPLDDSASSEIFDKYVNTLDPGHAYLLQPDLDALNKYRYRLDEALKHGDLKPAFAIYNTFQARLLNRLDALIAGLEDGVEKINFDADETLQIDRETAPWSENEAANDALWERRVKASILSMKLNERDLSDIQDVLLKRYRNRLKQARQTRSEDAFQLYINAFASTYDPHTQYLSPRSSENFNMSMSLSLQGIGAVLRTEDDYTSVVRLVTAGPADKAGELKPSDRIVSVGQGERGKLIDVVGWRLDDVVELIRGPKGTIVRLELVDNSGDEESSRVIRIKRDTVKLEEQAAQKKVFTLESELGDVRIGVLDIPTFYVDFNAVRRGEKNFRSTTRDVSRLIEELKVEGVDGLVVDLRSNGGGSLQEAQSLTGLFIRTGPTVQVRKARRPNARVYRDEDGRTAWDGPLAVLVNRLSASASEIFAGAIQDYQRGLVIGTQTFGKGTVQTLVPLNRGQLKITEAKFYRVSGDSTQHQGIVPDIAYPDVFGIDNIGESTLDDALTWDTIKPAVYRQTNNVQPYLERLRVNHERRVAQDPDFAYLRSLSNWRREKRAETHISLNQTTRVIEKEADDVWRLDLENALLIAKGENPITSLKDLAARQAQRESEKISDSDDDPDPLIMETGHILMDYINLSGVSSQTAQASN</sequence>
<dbReference type="GO" id="GO:0004175">
    <property type="term" value="F:endopeptidase activity"/>
    <property type="evidence" value="ECO:0007669"/>
    <property type="project" value="TreeGrafter"/>
</dbReference>
<keyword evidence="2" id="KW-0645">Protease</keyword>
<name>A0A381RCJ8_9ZZZZ</name>
<dbReference type="CDD" id="cd07560">
    <property type="entry name" value="Peptidase_S41_CPP"/>
    <property type="match status" value="1"/>
</dbReference>
<evidence type="ECO:0000256" key="3">
    <source>
        <dbReference type="ARBA" id="ARBA00022801"/>
    </source>
</evidence>
<proteinExistence type="inferred from homology"/>
<dbReference type="AlphaFoldDB" id="A0A381RCJ8"/>
<keyword evidence="4" id="KW-0720">Serine protease</keyword>
<dbReference type="NCBIfam" id="TIGR00225">
    <property type="entry name" value="prc"/>
    <property type="match status" value="1"/>
</dbReference>
<dbReference type="GO" id="GO:0007165">
    <property type="term" value="P:signal transduction"/>
    <property type="evidence" value="ECO:0007669"/>
    <property type="project" value="TreeGrafter"/>
</dbReference>
<evidence type="ECO:0000256" key="1">
    <source>
        <dbReference type="ARBA" id="ARBA00009179"/>
    </source>
</evidence>
<keyword evidence="3" id="KW-0378">Hydrolase</keyword>
<evidence type="ECO:0000259" key="5">
    <source>
        <dbReference type="PROSITE" id="PS50106"/>
    </source>
</evidence>
<dbReference type="SUPFAM" id="SSF50156">
    <property type="entry name" value="PDZ domain-like"/>
    <property type="match status" value="1"/>
</dbReference>
<dbReference type="EMBL" id="UINC01001818">
    <property type="protein sequence ID" value="SUZ89505.1"/>
    <property type="molecule type" value="Genomic_DNA"/>
</dbReference>
<organism evidence="6">
    <name type="scientific">marine metagenome</name>
    <dbReference type="NCBI Taxonomy" id="408172"/>
    <lineage>
        <taxon>unclassified sequences</taxon>
        <taxon>metagenomes</taxon>
        <taxon>ecological metagenomes</taxon>
    </lineage>
</organism>
<dbReference type="Gene3D" id="3.30.750.44">
    <property type="match status" value="1"/>
</dbReference>
<evidence type="ECO:0000313" key="6">
    <source>
        <dbReference type="EMBL" id="SUZ89505.1"/>
    </source>
</evidence>
<dbReference type="Gene3D" id="3.90.226.10">
    <property type="entry name" value="2-enoyl-CoA Hydratase, Chain A, domain 1"/>
    <property type="match status" value="1"/>
</dbReference>
<dbReference type="InterPro" id="IPR040573">
    <property type="entry name" value="TSP_N"/>
</dbReference>